<dbReference type="PANTHER" id="PTHR42047:SF1">
    <property type="entry name" value="PROTEIN, PUTATIVE (AFU_ORTHOLOGUE AFUA_6G03560)-RELATED"/>
    <property type="match status" value="1"/>
</dbReference>
<feature type="signal peptide" evidence="1">
    <location>
        <begin position="1"/>
        <end position="18"/>
    </location>
</feature>
<accession>A0ABR1YMQ3</accession>
<evidence type="ECO:0000256" key="1">
    <source>
        <dbReference type="SAM" id="SignalP"/>
    </source>
</evidence>
<dbReference type="InterPro" id="IPR052820">
    <property type="entry name" value="PhiA_domain"/>
</dbReference>
<reference evidence="2 3" key="1">
    <citation type="submission" date="2024-04" db="EMBL/GenBank/DDBJ databases">
        <title>Phyllosticta paracitricarpa is synonymous to the EU quarantine fungus P. citricarpa based on phylogenomic analyses.</title>
        <authorList>
            <consortium name="Lawrence Berkeley National Laboratory"/>
            <person name="Van Ingen-Buijs V.A."/>
            <person name="Van Westerhoven A.C."/>
            <person name="Haridas S."/>
            <person name="Skiadas P."/>
            <person name="Martin F."/>
            <person name="Groenewald J.Z."/>
            <person name="Crous P.W."/>
            <person name="Seidl M.F."/>
        </authorList>
    </citation>
    <scope>NUCLEOTIDE SEQUENCE [LARGE SCALE GENOMIC DNA]</scope>
    <source>
        <strain evidence="2 3">CBS 123374</strain>
    </source>
</reference>
<sequence length="217" mass="23308">MQFKNIVAAAALAASASALPAAQDNTVKIVDTAAGLVAETVNPNEAVEVPSDLKTFGLIAIRSGSPLQNQGLTASKGSLWIGHKQDANCFEKTSDFATFLLNTTSQEMFLYNTTEISKQQFYCDRSGMGQGVLQYSNGESSTTGARLETKGFAINDNSVLQFDGDDFVACPYGDSETEYTVWIDVGLTNPGYNPRNCTGFIAKEIETTDPVGCYYTN</sequence>
<organism evidence="2 3">
    <name type="scientific">Phyllosticta capitalensis</name>
    <dbReference type="NCBI Taxonomy" id="121624"/>
    <lineage>
        <taxon>Eukaryota</taxon>
        <taxon>Fungi</taxon>
        <taxon>Dikarya</taxon>
        <taxon>Ascomycota</taxon>
        <taxon>Pezizomycotina</taxon>
        <taxon>Dothideomycetes</taxon>
        <taxon>Dothideomycetes incertae sedis</taxon>
        <taxon>Botryosphaeriales</taxon>
        <taxon>Phyllostictaceae</taxon>
        <taxon>Phyllosticta</taxon>
    </lineage>
</organism>
<dbReference type="EMBL" id="JBBWRZ010000006">
    <property type="protein sequence ID" value="KAK8233484.1"/>
    <property type="molecule type" value="Genomic_DNA"/>
</dbReference>
<evidence type="ECO:0000313" key="2">
    <source>
        <dbReference type="EMBL" id="KAK8233484.1"/>
    </source>
</evidence>
<keyword evidence="3" id="KW-1185">Reference proteome</keyword>
<dbReference type="Proteomes" id="UP001492380">
    <property type="component" value="Unassembled WGS sequence"/>
</dbReference>
<keyword evidence="1" id="KW-0732">Signal</keyword>
<protein>
    <submittedName>
        <fullName evidence="2">Uncharacterized protein</fullName>
    </submittedName>
</protein>
<evidence type="ECO:0000313" key="3">
    <source>
        <dbReference type="Proteomes" id="UP001492380"/>
    </source>
</evidence>
<comment type="caution">
    <text evidence="2">The sequence shown here is derived from an EMBL/GenBank/DDBJ whole genome shotgun (WGS) entry which is preliminary data.</text>
</comment>
<proteinExistence type="predicted"/>
<dbReference type="PANTHER" id="PTHR42047">
    <property type="entry name" value="PROTEIN, PUTATIVE (AFU_ORTHOLOGUE AFUA_6G03560)-RELATED"/>
    <property type="match status" value="1"/>
</dbReference>
<feature type="chain" id="PRO_5046934910" evidence="1">
    <location>
        <begin position="19"/>
        <end position="217"/>
    </location>
</feature>
<name>A0ABR1YMQ3_9PEZI</name>
<gene>
    <name evidence="2" type="ORF">HDK90DRAFT_268767</name>
</gene>